<dbReference type="PANTHER" id="PTHR15722:SF7">
    <property type="entry name" value="INTRAFLAGELLAR TRANSPORT PROTEIN 140 HOMOLOG"/>
    <property type="match status" value="1"/>
</dbReference>
<feature type="coiled-coil region" evidence="6">
    <location>
        <begin position="921"/>
        <end position="948"/>
    </location>
</feature>
<evidence type="ECO:0000256" key="6">
    <source>
        <dbReference type="SAM" id="Coils"/>
    </source>
</evidence>
<evidence type="ECO:0000313" key="11">
    <source>
        <dbReference type="Ensembl" id="ENSPNYP00000001705.1"/>
    </source>
</evidence>
<evidence type="ECO:0000259" key="10">
    <source>
        <dbReference type="Pfam" id="PF24762"/>
    </source>
</evidence>
<dbReference type="FunFam" id="1.25.40.470:FF:000011">
    <property type="entry name" value="Intraflagellar transport protein 140"/>
    <property type="match status" value="1"/>
</dbReference>
<dbReference type="Ensembl" id="ENSPNYT00000001742.1">
    <property type="protein sequence ID" value="ENSPNYP00000001705.1"/>
    <property type="gene ID" value="ENSPNYG00000001176.1"/>
</dbReference>
<keyword evidence="4" id="KW-0969">Cilium</keyword>
<comment type="subcellular location">
    <subcellularLocation>
        <location evidence="1">Cell projection</location>
        <location evidence="1">Cilium</location>
    </subcellularLocation>
</comment>
<dbReference type="GO" id="GO:0035721">
    <property type="term" value="P:intraciliary retrograde transport"/>
    <property type="evidence" value="ECO:0007669"/>
    <property type="project" value="TreeGrafter"/>
</dbReference>
<proteinExistence type="predicted"/>
<dbReference type="GO" id="GO:0005930">
    <property type="term" value="C:axoneme"/>
    <property type="evidence" value="ECO:0007669"/>
    <property type="project" value="TreeGrafter"/>
</dbReference>
<accession>A0A3B4EUE5</accession>
<dbReference type="Pfam" id="PF24762">
    <property type="entry name" value="TPR_IF140-IFT172"/>
    <property type="match status" value="1"/>
</dbReference>
<dbReference type="Pfam" id="PF24760">
    <property type="entry name" value="TPR_IF140_C"/>
    <property type="match status" value="1"/>
</dbReference>
<dbReference type="AlphaFoldDB" id="A0A3B4EUE5"/>
<dbReference type="Gene3D" id="1.25.40.470">
    <property type="match status" value="2"/>
</dbReference>
<feature type="domain" description="IFT140 first beta-propeller" evidence="7">
    <location>
        <begin position="26"/>
        <end position="119"/>
    </location>
</feature>
<reference evidence="11" key="1">
    <citation type="submission" date="2023-09" db="UniProtKB">
        <authorList>
            <consortium name="Ensembl"/>
        </authorList>
    </citation>
    <scope>IDENTIFICATION</scope>
</reference>
<feature type="domain" description="IF140/IFT172/WDR19 TPR" evidence="10">
    <location>
        <begin position="465"/>
        <end position="767"/>
    </location>
</feature>
<keyword evidence="5" id="KW-0966">Cell projection</keyword>
<evidence type="ECO:0000259" key="8">
    <source>
        <dbReference type="Pfam" id="PF23385"/>
    </source>
</evidence>
<gene>
    <name evidence="11" type="primary">IFT140</name>
</gene>
<keyword evidence="6" id="KW-0175">Coiled coil</keyword>
<keyword evidence="3" id="KW-0677">Repeat</keyword>
<dbReference type="Pfam" id="PF23385">
    <property type="entry name" value="Beta-prop_IFT140_2nd"/>
    <property type="match status" value="1"/>
</dbReference>
<dbReference type="InterPro" id="IPR056155">
    <property type="entry name" value="Beta-prop_IFT140_2nd"/>
</dbReference>
<protein>
    <submittedName>
        <fullName evidence="11">Intraflagellar transport 140</fullName>
    </submittedName>
</protein>
<evidence type="ECO:0000256" key="4">
    <source>
        <dbReference type="ARBA" id="ARBA00023069"/>
    </source>
</evidence>
<dbReference type="GO" id="GO:0036064">
    <property type="term" value="C:ciliary basal body"/>
    <property type="evidence" value="ECO:0007669"/>
    <property type="project" value="TreeGrafter"/>
</dbReference>
<evidence type="ECO:0000259" key="7">
    <source>
        <dbReference type="Pfam" id="PF23383"/>
    </source>
</evidence>
<evidence type="ECO:0000256" key="1">
    <source>
        <dbReference type="ARBA" id="ARBA00004138"/>
    </source>
</evidence>
<dbReference type="PANTHER" id="PTHR15722">
    <property type="entry name" value="IFT140/172-RELATED"/>
    <property type="match status" value="1"/>
</dbReference>
<evidence type="ECO:0000256" key="5">
    <source>
        <dbReference type="ARBA" id="ARBA00023273"/>
    </source>
</evidence>
<evidence type="ECO:0000256" key="3">
    <source>
        <dbReference type="ARBA" id="ARBA00022737"/>
    </source>
</evidence>
<dbReference type="InterPro" id="IPR056168">
    <property type="entry name" value="TPR_IF140/IFT172/WDR19"/>
</dbReference>
<evidence type="ECO:0000259" key="9">
    <source>
        <dbReference type="Pfam" id="PF24760"/>
    </source>
</evidence>
<organism evidence="11">
    <name type="scientific">Pundamilia nyererei</name>
    <dbReference type="NCBI Taxonomy" id="303518"/>
    <lineage>
        <taxon>Eukaryota</taxon>
        <taxon>Metazoa</taxon>
        <taxon>Chordata</taxon>
        <taxon>Craniata</taxon>
        <taxon>Vertebrata</taxon>
        <taxon>Euteleostomi</taxon>
        <taxon>Actinopterygii</taxon>
        <taxon>Neopterygii</taxon>
        <taxon>Teleostei</taxon>
        <taxon>Neoteleostei</taxon>
        <taxon>Acanthomorphata</taxon>
        <taxon>Ovalentaria</taxon>
        <taxon>Cichlomorphae</taxon>
        <taxon>Cichliformes</taxon>
        <taxon>Cichlidae</taxon>
        <taxon>African cichlids</taxon>
        <taxon>Pseudocrenilabrinae</taxon>
        <taxon>Haplochromini</taxon>
        <taxon>Pundamilia</taxon>
    </lineage>
</organism>
<dbReference type="InterPro" id="IPR056156">
    <property type="entry name" value="TPR_IF140_C"/>
</dbReference>
<keyword evidence="2" id="KW-0853">WD repeat</keyword>
<dbReference type="InterPro" id="IPR015943">
    <property type="entry name" value="WD40/YVTN_repeat-like_dom_sf"/>
</dbReference>
<feature type="domain" description="IF140 C-terminal TPR" evidence="9">
    <location>
        <begin position="911"/>
        <end position="1034"/>
    </location>
</feature>
<dbReference type="GO" id="GO:0030991">
    <property type="term" value="C:intraciliary transport particle A"/>
    <property type="evidence" value="ECO:0007669"/>
    <property type="project" value="TreeGrafter"/>
</dbReference>
<dbReference type="InterPro" id="IPR056154">
    <property type="entry name" value="Beta-prop_IFT140_1st"/>
</dbReference>
<dbReference type="SUPFAM" id="SSF48452">
    <property type="entry name" value="TPR-like"/>
    <property type="match status" value="1"/>
</dbReference>
<dbReference type="Gene3D" id="2.130.10.10">
    <property type="entry name" value="YVTN repeat-like/Quinoprotein amine dehydrogenase"/>
    <property type="match status" value="1"/>
</dbReference>
<dbReference type="GeneTree" id="ENSGT00940000153417"/>
<dbReference type="SUPFAM" id="SSF101908">
    <property type="entry name" value="Putative isomerase YbhE"/>
    <property type="match status" value="1"/>
</dbReference>
<feature type="domain" description="IFT140 second beta-propeller" evidence="8">
    <location>
        <begin position="127"/>
        <end position="417"/>
    </location>
</feature>
<evidence type="ECO:0000256" key="2">
    <source>
        <dbReference type="ARBA" id="ARBA00022574"/>
    </source>
</evidence>
<name>A0A3B4EUE5_9CICH</name>
<dbReference type="InterPro" id="IPR011990">
    <property type="entry name" value="TPR-like_helical_dom_sf"/>
</dbReference>
<dbReference type="Pfam" id="PF23383">
    <property type="entry name" value="Beta-prop_IFT140_1st"/>
    <property type="match status" value="1"/>
</dbReference>
<sequence length="1084" mass="122394">SGATGRDALPSHQRLRDNTGSNCRCLKPFSTLGYERGEMINCVSYCAGKEILAAGTTNGRIAMWRMVVQSGSSRGDTKPQWKLQTPTEIGGNVTQLQWGSNLNLLAANNSNTVLILCEHVMSAHFSHQVAAVQLSPTQLNITQFHTGLHFSLQSDIHVRGVCVTKDSVTVWNGKQVTVYELSGTSLRNTGSFPCDSHVVAVHGENLYTVEPNRVQIRTPQGTVKQLLTFSKAEGNPVLLNVRQSYLVVGTDTANIRVFDLSRRDAKAHCSTKNLADQIPNLGALRSVKCNANGSQVSILISQVNGRPDHKVYFYDVEMDTVTHFDFFTGRPSSGISQEEESEKQQWSLSGHSPVSHFWDESEPRLFVCETVPVSSESILNSSLDMEHGLLLQDCSPRPPGMQALLALDVPYYYYSCKVRTEPVCVLHLVPHMVSRKALRDFVGLENCEKATRDAMLNFSFYLTIGDMDEAFKSIKLIKSKAVWENMARMCVKTRRLDVARVCLGNMGNARAAKALKEAEAEPEPETQVAMLAIQLGMLEDAENLYKSCQRYDLLNNFYQASGKWQQALETAEVHDRIHLRATYYSYAKYLESMGDKTLALTYYEKSDTHRVEVPRMLQDDTSSLEIYVNKMKDNIYKWWAQYLESQADLDSALHFYECAQDYLSLVRIFCYRGDIQKASEIANNTGDRAASYHLARHYEGHDIKQAVHFYTRAQAYNNAIRLCKENGLDDQLMNLALLSNPEDMMEAACYYEEKGSHLDRAVALYHKYHQALELCVTQNLTITEDLAERMTVPDSKDMSEEARKELLERIADCCMRQGNYHLATKKYTQAGNKLKGKKKYASCCYTGNEIIAMRALLKSGDTEKIVFFANVSRQKELFILAANYLQSLDWRKDPDILKTIIGFYTKGRAPDLLAGFYEACAQVEIDDYQNYEKALDALTEASKCLSKAKDASSGQQEVRLADLQHKITLIRKFVHIRSLYSEDASEAVQLCETLLEEPELDPAVRIGDVFGFLIEHHCQQGNFQLANRKLEQLQKLLPSQNVSYYISQASLVALQKELGIPMDRSDKIHISKEEDEVEEDLNMF</sequence>